<comment type="similarity">
    <text evidence="4">Belongs to the augurin family.</text>
</comment>
<sequence>MRLMTGSCTCGNAEIFQAFKALSQTPFVMETILPVTQMETLEGKNSVGVSSLQAREGCVLGVVTAFHQNEPVLALKVRVAAHPPPRSCRGLCTAVALEQTKEDKMASQQLWLRVLGLFLLLFAFHDVSTSSSLHRILKRRDALNPPSRAAVAIPATKAQEFLGKLSRTKRNIWDRSRADVQQWIQQFMYLGFDEQRLEADLSYWMDQARSNNQGRQHHYDENSPTGPRDHSSYRYGADVNYDYY</sequence>
<feature type="transmembrane region" description="Helical" evidence="12">
    <location>
        <begin position="110"/>
        <end position="128"/>
    </location>
</feature>
<keyword evidence="6" id="KW-0963">Cytoplasm</keyword>
<dbReference type="InterPro" id="IPR028173">
    <property type="entry name" value="Augurin"/>
</dbReference>
<dbReference type="GO" id="GO:0007417">
    <property type="term" value="P:central nervous system development"/>
    <property type="evidence" value="ECO:0007669"/>
    <property type="project" value="TreeGrafter"/>
</dbReference>
<keyword evidence="8" id="KW-0165">Cleavage on pair of basic residues</keyword>
<organism evidence="13 14">
    <name type="scientific">Takifugu bimaculatus</name>
    <dbReference type="NCBI Taxonomy" id="433685"/>
    <lineage>
        <taxon>Eukaryota</taxon>
        <taxon>Metazoa</taxon>
        <taxon>Chordata</taxon>
        <taxon>Craniata</taxon>
        <taxon>Vertebrata</taxon>
        <taxon>Euteleostomi</taxon>
        <taxon>Actinopterygii</taxon>
        <taxon>Neopterygii</taxon>
        <taxon>Teleostei</taxon>
        <taxon>Neoteleostei</taxon>
        <taxon>Acanthomorphata</taxon>
        <taxon>Eupercaria</taxon>
        <taxon>Tetraodontiformes</taxon>
        <taxon>Tetradontoidea</taxon>
        <taxon>Tetraodontidae</taxon>
        <taxon>Takifugu</taxon>
    </lineage>
</organism>
<gene>
    <name evidence="13" type="ORF">fugu_001376</name>
</gene>
<dbReference type="GO" id="GO:0031145">
    <property type="term" value="P:anaphase-promoting complex-dependent catabolic process"/>
    <property type="evidence" value="ECO:0007669"/>
    <property type="project" value="TreeGrafter"/>
</dbReference>
<evidence type="ECO:0000256" key="9">
    <source>
        <dbReference type="ARBA" id="ARBA00022729"/>
    </source>
</evidence>
<evidence type="ECO:0000256" key="11">
    <source>
        <dbReference type="SAM" id="MobiDB-lite"/>
    </source>
</evidence>
<evidence type="ECO:0000256" key="5">
    <source>
        <dbReference type="ARBA" id="ARBA00022475"/>
    </source>
</evidence>
<keyword evidence="10 12" id="KW-0472">Membrane</keyword>
<evidence type="ECO:0000256" key="7">
    <source>
        <dbReference type="ARBA" id="ARBA00022525"/>
    </source>
</evidence>
<dbReference type="GO" id="GO:0005615">
    <property type="term" value="C:extracellular space"/>
    <property type="evidence" value="ECO:0007669"/>
    <property type="project" value="TreeGrafter"/>
</dbReference>
<dbReference type="GO" id="GO:0090398">
    <property type="term" value="P:cellular senescence"/>
    <property type="evidence" value="ECO:0007669"/>
    <property type="project" value="TreeGrafter"/>
</dbReference>
<feature type="compositionally biased region" description="Basic and acidic residues" evidence="11">
    <location>
        <begin position="217"/>
        <end position="232"/>
    </location>
</feature>
<dbReference type="PANTHER" id="PTHR31613">
    <property type="entry name" value="AUGURIN"/>
    <property type="match status" value="1"/>
</dbReference>
<dbReference type="Proteomes" id="UP000516260">
    <property type="component" value="Chromosome 1"/>
</dbReference>
<dbReference type="GO" id="GO:0016324">
    <property type="term" value="C:apical plasma membrane"/>
    <property type="evidence" value="ECO:0007669"/>
    <property type="project" value="UniProtKB-SubCell"/>
</dbReference>
<comment type="subcellular location">
    <subcellularLocation>
        <location evidence="1">Apical cell membrane</location>
    </subcellularLocation>
    <subcellularLocation>
        <location evidence="2">Cytoplasm</location>
    </subcellularLocation>
    <subcellularLocation>
        <location evidence="3">Secreted</location>
    </subcellularLocation>
</comment>
<dbReference type="GO" id="GO:0070314">
    <property type="term" value="P:G1 to G0 transition"/>
    <property type="evidence" value="ECO:0007669"/>
    <property type="project" value="TreeGrafter"/>
</dbReference>
<dbReference type="GO" id="GO:0042127">
    <property type="term" value="P:regulation of cell population proliferation"/>
    <property type="evidence" value="ECO:0007669"/>
    <property type="project" value="TreeGrafter"/>
</dbReference>
<evidence type="ECO:0000256" key="8">
    <source>
        <dbReference type="ARBA" id="ARBA00022685"/>
    </source>
</evidence>
<evidence type="ECO:0000256" key="3">
    <source>
        <dbReference type="ARBA" id="ARBA00004613"/>
    </source>
</evidence>
<evidence type="ECO:0000313" key="13">
    <source>
        <dbReference type="EMBL" id="TNN04347.1"/>
    </source>
</evidence>
<evidence type="ECO:0000256" key="6">
    <source>
        <dbReference type="ARBA" id="ARBA00022490"/>
    </source>
</evidence>
<proteinExistence type="inferred from homology"/>
<comment type="caution">
    <text evidence="13">The sequence shown here is derived from an EMBL/GenBank/DDBJ whole genome shotgun (WGS) entry which is preliminary data.</text>
</comment>
<keyword evidence="12" id="KW-0812">Transmembrane</keyword>
<dbReference type="GO" id="GO:0005737">
    <property type="term" value="C:cytoplasm"/>
    <property type="evidence" value="ECO:0007669"/>
    <property type="project" value="UniProtKB-SubCell"/>
</dbReference>
<keyword evidence="7" id="KW-0964">Secreted</keyword>
<keyword evidence="5" id="KW-1003">Cell membrane</keyword>
<keyword evidence="14" id="KW-1185">Reference proteome</keyword>
<dbReference type="EMBL" id="SWLE01000001">
    <property type="protein sequence ID" value="TNN04347.1"/>
    <property type="molecule type" value="Genomic_DNA"/>
</dbReference>
<evidence type="ECO:0000313" key="14">
    <source>
        <dbReference type="Proteomes" id="UP000516260"/>
    </source>
</evidence>
<evidence type="ECO:0000256" key="4">
    <source>
        <dbReference type="ARBA" id="ARBA00011014"/>
    </source>
</evidence>
<dbReference type="PANTHER" id="PTHR31613:SF2">
    <property type="entry name" value="AUGURIN"/>
    <property type="match status" value="1"/>
</dbReference>
<dbReference type="AlphaFoldDB" id="A0A4Z2CJB3"/>
<evidence type="ECO:0000256" key="10">
    <source>
        <dbReference type="ARBA" id="ARBA00023136"/>
    </source>
</evidence>
<accession>A0A4Z2CJB3</accession>
<dbReference type="Pfam" id="PF15187">
    <property type="entry name" value="Augurin"/>
    <property type="match status" value="1"/>
</dbReference>
<feature type="region of interest" description="Disordered" evidence="11">
    <location>
        <begin position="212"/>
        <end position="239"/>
    </location>
</feature>
<evidence type="ECO:0000256" key="2">
    <source>
        <dbReference type="ARBA" id="ARBA00004496"/>
    </source>
</evidence>
<protein>
    <recommendedName>
        <fullName evidence="15">Augurin</fullName>
    </recommendedName>
</protein>
<evidence type="ECO:0000256" key="12">
    <source>
        <dbReference type="SAM" id="Phobius"/>
    </source>
</evidence>
<evidence type="ECO:0000256" key="1">
    <source>
        <dbReference type="ARBA" id="ARBA00004221"/>
    </source>
</evidence>
<keyword evidence="12" id="KW-1133">Transmembrane helix</keyword>
<evidence type="ECO:0008006" key="15">
    <source>
        <dbReference type="Google" id="ProtNLM"/>
    </source>
</evidence>
<name>A0A4Z2CJB3_9TELE</name>
<keyword evidence="9" id="KW-0732">Signal</keyword>
<reference evidence="13 14" key="1">
    <citation type="submission" date="2019-04" db="EMBL/GenBank/DDBJ databases">
        <title>The sequence and de novo assembly of Takifugu bimaculatus genome using PacBio and Hi-C technologies.</title>
        <authorList>
            <person name="Xu P."/>
            <person name="Liu B."/>
            <person name="Zhou Z."/>
        </authorList>
    </citation>
    <scope>NUCLEOTIDE SEQUENCE [LARGE SCALE GENOMIC DNA]</scope>
    <source>
        <strain evidence="13">TB-2018</strain>
        <tissue evidence="13">Muscle</tissue>
    </source>
</reference>